<dbReference type="SMART" id="SM00181">
    <property type="entry name" value="EGF"/>
    <property type="match status" value="10"/>
</dbReference>
<keyword evidence="4 12" id="KW-0812">Transmembrane</keyword>
<feature type="domain" description="EGF-like" evidence="13">
    <location>
        <begin position="781"/>
        <end position="810"/>
    </location>
</feature>
<dbReference type="CDD" id="cd00054">
    <property type="entry name" value="EGF_CA"/>
    <property type="match status" value="1"/>
</dbReference>
<keyword evidence="15" id="KW-1185">Reference proteome</keyword>
<dbReference type="InterPro" id="IPR000742">
    <property type="entry name" value="EGF"/>
</dbReference>
<evidence type="ECO:0000256" key="10">
    <source>
        <dbReference type="ARBA" id="ARBA00023180"/>
    </source>
</evidence>
<evidence type="ECO:0000256" key="4">
    <source>
        <dbReference type="ARBA" id="ARBA00022692"/>
    </source>
</evidence>
<evidence type="ECO:0000256" key="3">
    <source>
        <dbReference type="ARBA" id="ARBA00022536"/>
    </source>
</evidence>
<feature type="disulfide bond" evidence="11">
    <location>
        <begin position="578"/>
        <end position="587"/>
    </location>
</feature>
<feature type="disulfide bond" evidence="11">
    <location>
        <begin position="800"/>
        <end position="809"/>
    </location>
</feature>
<evidence type="ECO:0000256" key="6">
    <source>
        <dbReference type="ARBA" id="ARBA00022737"/>
    </source>
</evidence>
<feature type="disulfide bond" evidence="11">
    <location>
        <begin position="977"/>
        <end position="986"/>
    </location>
</feature>
<feature type="disulfide bond" evidence="11">
    <location>
        <begin position="909"/>
        <end position="918"/>
    </location>
</feature>
<dbReference type="Gene3D" id="3.50.4.10">
    <property type="entry name" value="Hepatocyte Growth Factor"/>
    <property type="match status" value="1"/>
</dbReference>
<dbReference type="PROSITE" id="PS50026">
    <property type="entry name" value="EGF_3"/>
    <property type="match status" value="8"/>
</dbReference>
<sequence length="1161" mass="124317">MENRKGAEAASATGGCRRKRGISNTSLLFISLVAAPPVALLFLGCGQGLFVDATQASSTATSRATYMDRFNIPKNHVDLIWEPSGSKSYTRGNITYRWSERKLNAGVYAGYSYMYDSSKHAYCQSSKAKIDTMATVGGPYMASGACPNYGKVISFTNRDGSNADMTRWRNEIHGNVMPHSTTGCATQGKPGDAEVAKAIEGFAMYSGYMTHCPFNENVYLKDMVPDREFDSNVCSFVTQNNPLRFLDTTQRQPGQAFTEYAFHGKGGHKGYDYKGQTSHVGCPPYSSPRITKGMKDSTWIRDPFDCSRLSRCTTHCWPYKSGSYCFRSLPSIYDMSTGECRILGYQTQDYRHQSCAEFKTDNTSAFYCVRPMKTAGSSDLVYVTSHTRPDYETKCPPREPLKKVKWGVVSQGKYCQPLAARANFSNVTAEMCGQKVFTMSSADDPSLSSQVHGYHWATFVADNCADMGSSCARSARGKCFLYDTVPECLISSATAMAFTSLSAVDPSIAIDPDSVAVLPLDKCVNTDCGSHGTCDAGTGKCVCSPGFKGDLCDKDDLCYNNKCSGHGTCKDSDGSCQCKPGYKGEKCETVDKCYKQDCSGRGTCDEATGHCKCETCYTGTDCSQKAESCCAADSDCGGNKACSMGTNECVCKEGWMGQDCQEKDLCSGVACEQGKVCDGKTGKCVCEETCKTGPNCDEVKPECCESNDECHQPQGYCKMDEAKCVCRPGFGGQTCETKEDLCAGVTCQNGGTCDSATGLCRCDACHGGKTCEIKKEHCCTDDNACNGHGTCNLKDNTCKCDAGFAGVNCSKPEGQCKNTQCLSGYCEPSTGTCVCDACHTGAKCETPVRDCCVTNQTCNFPNGFCSANKTCECQESWGHGDCSAPVDKCEGVKCHNGSVCDADSGTCICPPGFGDEFCETCAQKGCLNGGVCQPNGTCACPTGFESPSCDVPGSCPGAGGQCQNGGRCDVEQGRCVCPEGFAGSKCEEPASPYTCSEWCQAPQVLTESTCNPSIDCYEVCCEVMKGCAKVQHPAAPEQDWGLCYANGMDERQAACCYAREEQADNLVIYLAAGGVLLLLVAAGMAYGLTRKRSNAGQGGTVDFGVGADGKPVEGAEDEAIEVDLDDFKSHPDDEVDIGNIASWVREWDTEAAYVPRVVLAE</sequence>
<dbReference type="InterPro" id="IPR003298">
    <property type="entry name" value="Apmem_Ag1"/>
</dbReference>
<dbReference type="GeneID" id="13445703"/>
<evidence type="ECO:0000313" key="14">
    <source>
        <dbReference type="EMBL" id="CBZ49645.1"/>
    </source>
</evidence>
<dbReference type="PRINTS" id="PR00011">
    <property type="entry name" value="EGFLAMININ"/>
</dbReference>
<protein>
    <submittedName>
        <fullName evidence="14">Putative EGF-like domain-containing protein</fullName>
    </submittedName>
</protein>
<dbReference type="InterPro" id="IPR013032">
    <property type="entry name" value="EGF-like_CS"/>
</dbReference>
<dbReference type="AlphaFoldDB" id="F0V7F4"/>
<feature type="transmembrane region" description="Helical" evidence="12">
    <location>
        <begin position="1066"/>
        <end position="1088"/>
    </location>
</feature>
<feature type="domain" description="EGF-like" evidence="13">
    <location>
        <begin position="738"/>
        <end position="772"/>
    </location>
</feature>
<gene>
    <name evidence="14" type="ORF">NCLIV_001350</name>
</gene>
<dbReference type="Pfam" id="PF23106">
    <property type="entry name" value="EGF_Teneurin"/>
    <property type="match status" value="2"/>
</dbReference>
<proteinExistence type="inferred from homology"/>
<comment type="caution">
    <text evidence="11">Lacks conserved residue(s) required for the propagation of feature annotation.</text>
</comment>
<dbReference type="InParanoid" id="F0V7F4"/>
<keyword evidence="7 12" id="KW-1133">Transmembrane helix</keyword>
<dbReference type="eggNOG" id="KOG1217">
    <property type="taxonomic scope" value="Eukaryota"/>
</dbReference>
<dbReference type="OrthoDB" id="283575at2759"/>
<feature type="disulfide bond" evidence="11">
    <location>
        <begin position="940"/>
        <end position="949"/>
    </location>
</feature>
<dbReference type="RefSeq" id="XP_003879680.1">
    <property type="nucleotide sequence ID" value="XM_003879631.1"/>
</dbReference>
<keyword evidence="8 12" id="KW-0472">Membrane</keyword>
<dbReference type="OMA" id="RCTTHCW"/>
<dbReference type="GO" id="GO:0046982">
    <property type="term" value="F:protein heterodimerization activity"/>
    <property type="evidence" value="ECO:0007669"/>
    <property type="project" value="TreeGrafter"/>
</dbReference>
<keyword evidence="5" id="KW-0732">Signal</keyword>
<dbReference type="Pfam" id="PF02430">
    <property type="entry name" value="AMA-1"/>
    <property type="match status" value="1"/>
</dbReference>
<comment type="subcellular location">
    <subcellularLocation>
        <location evidence="1">Membrane</location>
        <topology evidence="1">Single-pass type I membrane protein</topology>
    </subcellularLocation>
</comment>
<feature type="domain" description="EGF-like" evidence="13">
    <location>
        <begin position="951"/>
        <end position="987"/>
    </location>
</feature>
<keyword evidence="9 11" id="KW-1015">Disulfide bond</keyword>
<feature type="domain" description="EGF-like" evidence="13">
    <location>
        <begin position="706"/>
        <end position="736"/>
    </location>
</feature>
<evidence type="ECO:0000256" key="12">
    <source>
        <dbReference type="SAM" id="Phobius"/>
    </source>
</evidence>
<comment type="similarity">
    <text evidence="2">Belongs to the apicomplexan parasites AMA1 family.</text>
</comment>
<feature type="domain" description="EGF-like" evidence="13">
    <location>
        <begin position="554"/>
        <end position="588"/>
    </location>
</feature>
<feature type="disulfide bond" evidence="11">
    <location>
        <begin position="762"/>
        <end position="771"/>
    </location>
</feature>
<evidence type="ECO:0000256" key="2">
    <source>
        <dbReference type="ARBA" id="ARBA00007098"/>
    </source>
</evidence>
<evidence type="ECO:0000256" key="5">
    <source>
        <dbReference type="ARBA" id="ARBA00022729"/>
    </source>
</evidence>
<evidence type="ECO:0000256" key="1">
    <source>
        <dbReference type="ARBA" id="ARBA00004479"/>
    </source>
</evidence>
<keyword evidence="3 11" id="KW-0245">EGF-like domain</keyword>
<name>F0V7F4_NEOCL</name>
<dbReference type="GO" id="GO:0016020">
    <property type="term" value="C:membrane"/>
    <property type="evidence" value="ECO:0007669"/>
    <property type="project" value="UniProtKB-SubCell"/>
</dbReference>
<dbReference type="PROSITE" id="PS01186">
    <property type="entry name" value="EGF_2"/>
    <property type="match status" value="7"/>
</dbReference>
<evidence type="ECO:0000313" key="15">
    <source>
        <dbReference type="Proteomes" id="UP000007494"/>
    </source>
</evidence>
<dbReference type="PROSITE" id="PS00022">
    <property type="entry name" value="EGF_1"/>
    <property type="match status" value="8"/>
</dbReference>
<feature type="disulfide bond" evidence="11">
    <location>
        <begin position="726"/>
        <end position="735"/>
    </location>
</feature>
<feature type="domain" description="EGF-like" evidence="13">
    <location>
        <begin position="519"/>
        <end position="553"/>
    </location>
</feature>
<evidence type="ECO:0000256" key="11">
    <source>
        <dbReference type="PROSITE-ProRule" id="PRU00076"/>
    </source>
</evidence>
<evidence type="ECO:0000256" key="9">
    <source>
        <dbReference type="ARBA" id="ARBA00023157"/>
    </source>
</evidence>
<feature type="transmembrane region" description="Helical" evidence="12">
    <location>
        <begin position="27"/>
        <end position="50"/>
    </location>
</feature>
<dbReference type="GO" id="GO:0050839">
    <property type="term" value="F:cell adhesion molecule binding"/>
    <property type="evidence" value="ECO:0007669"/>
    <property type="project" value="TreeGrafter"/>
</dbReference>
<evidence type="ECO:0000256" key="8">
    <source>
        <dbReference type="ARBA" id="ARBA00023136"/>
    </source>
</evidence>
<feature type="domain" description="EGF-like" evidence="13">
    <location>
        <begin position="885"/>
        <end position="919"/>
    </location>
</feature>
<dbReference type="InterPro" id="IPR051216">
    <property type="entry name" value="Teneurin"/>
</dbReference>
<dbReference type="EMBL" id="FR823380">
    <property type="protein sequence ID" value="CBZ49645.1"/>
    <property type="molecule type" value="Genomic_DNA"/>
</dbReference>
<organism evidence="14 15">
    <name type="scientific">Neospora caninum (strain Liverpool)</name>
    <dbReference type="NCBI Taxonomy" id="572307"/>
    <lineage>
        <taxon>Eukaryota</taxon>
        <taxon>Sar</taxon>
        <taxon>Alveolata</taxon>
        <taxon>Apicomplexa</taxon>
        <taxon>Conoidasida</taxon>
        <taxon>Coccidia</taxon>
        <taxon>Eucoccidiorida</taxon>
        <taxon>Eimeriorina</taxon>
        <taxon>Sarcocystidae</taxon>
        <taxon>Neospora</taxon>
    </lineage>
</organism>
<dbReference type="Pfam" id="PF12661">
    <property type="entry name" value="hEGF"/>
    <property type="match status" value="3"/>
</dbReference>
<evidence type="ECO:0000256" key="7">
    <source>
        <dbReference type="ARBA" id="ARBA00022989"/>
    </source>
</evidence>
<dbReference type="PANTHER" id="PTHR11219">
    <property type="entry name" value="TENEURIN AND N-ACETYLGLUCOSAMINE-1-PHOSPHODIESTER ALPHA-N-ACETYLGLUCOSAMINIDASE"/>
    <property type="match status" value="1"/>
</dbReference>
<accession>F0V7F4</accession>
<dbReference type="GO" id="GO:0007157">
    <property type="term" value="P:heterophilic cell-cell adhesion via plasma membrane cell adhesion molecules"/>
    <property type="evidence" value="ECO:0007669"/>
    <property type="project" value="TreeGrafter"/>
</dbReference>
<dbReference type="GO" id="GO:0042803">
    <property type="term" value="F:protein homodimerization activity"/>
    <property type="evidence" value="ECO:0007669"/>
    <property type="project" value="TreeGrafter"/>
</dbReference>
<feature type="disulfide bond" evidence="11">
    <location>
        <begin position="543"/>
        <end position="552"/>
    </location>
</feature>
<dbReference type="VEuPathDB" id="ToxoDB:NCLIV_001350"/>
<keyword evidence="6" id="KW-0677">Repeat</keyword>
<dbReference type="Gene3D" id="2.10.25.10">
    <property type="entry name" value="Laminin"/>
    <property type="match status" value="4"/>
</dbReference>
<reference evidence="15" key="1">
    <citation type="journal article" date="2012" name="PLoS Pathog.">
        <title>Comparative genomics of the apicomplexan parasites Toxoplasma gondii and Neospora caninum: Coccidia differing in host range and transmission strategy.</title>
        <authorList>
            <person name="Reid A.J."/>
            <person name="Vermont S.J."/>
            <person name="Cotton J.A."/>
            <person name="Harris D."/>
            <person name="Hill-Cawthorne G.A."/>
            <person name="Konen-Waisman S."/>
            <person name="Latham S.M."/>
            <person name="Mourier T."/>
            <person name="Norton R."/>
            <person name="Quail M.A."/>
            <person name="Sanders M."/>
            <person name="Shanmugam D."/>
            <person name="Sohal A."/>
            <person name="Wasmuth J.D."/>
            <person name="Brunk B."/>
            <person name="Grigg M.E."/>
            <person name="Howard J.C."/>
            <person name="Parkinson J."/>
            <person name="Roos D.S."/>
            <person name="Trees A.J."/>
            <person name="Berriman M."/>
            <person name="Pain A."/>
            <person name="Wastling J.M."/>
        </authorList>
    </citation>
    <scope>NUCLEOTIDE SEQUENCE [LARGE SCALE GENOMIC DNA]</scope>
    <source>
        <strain evidence="15">Liverpool</strain>
    </source>
</reference>
<dbReference type="SMART" id="SM00815">
    <property type="entry name" value="AMA-1"/>
    <property type="match status" value="1"/>
</dbReference>
<dbReference type="Proteomes" id="UP000007494">
    <property type="component" value="Chromosome Ia"/>
</dbReference>
<evidence type="ECO:0000259" key="13">
    <source>
        <dbReference type="PROSITE" id="PS50026"/>
    </source>
</evidence>
<dbReference type="PANTHER" id="PTHR11219:SF69">
    <property type="entry name" value="TENEURIN-A"/>
    <property type="match status" value="1"/>
</dbReference>
<keyword evidence="10" id="KW-0325">Glycoprotein</keyword>
<feature type="domain" description="EGF-like" evidence="13">
    <location>
        <begin position="920"/>
        <end position="950"/>
    </location>
</feature>